<dbReference type="Proteomes" id="UP000183561">
    <property type="component" value="Unassembled WGS sequence"/>
</dbReference>
<dbReference type="GO" id="GO:0016787">
    <property type="term" value="F:hydrolase activity"/>
    <property type="evidence" value="ECO:0007669"/>
    <property type="project" value="UniProtKB-KW"/>
</dbReference>
<keyword evidence="4" id="KW-1185">Reference proteome</keyword>
<dbReference type="PANTHER" id="PTHR43540:SF6">
    <property type="entry name" value="ISOCHORISMATASE-LIKE DOMAIN-CONTAINING PROTEIN"/>
    <property type="match status" value="1"/>
</dbReference>
<dbReference type="InterPro" id="IPR000868">
    <property type="entry name" value="Isochorismatase-like_dom"/>
</dbReference>
<evidence type="ECO:0000259" key="2">
    <source>
        <dbReference type="Pfam" id="PF00857"/>
    </source>
</evidence>
<keyword evidence="1" id="KW-0378">Hydrolase</keyword>
<dbReference type="CDD" id="cd00431">
    <property type="entry name" value="cysteine_hydrolases"/>
    <property type="match status" value="1"/>
</dbReference>
<proteinExistence type="predicted"/>
<evidence type="ECO:0000313" key="4">
    <source>
        <dbReference type="Proteomes" id="UP000183561"/>
    </source>
</evidence>
<accession>A0A1H5F148</accession>
<evidence type="ECO:0000313" key="3">
    <source>
        <dbReference type="EMBL" id="SED97126.1"/>
    </source>
</evidence>
<name>A0A1H5F148_9NOCA</name>
<dbReference type="PANTHER" id="PTHR43540">
    <property type="entry name" value="PEROXYUREIDOACRYLATE/UREIDOACRYLATE AMIDOHYDROLASE-RELATED"/>
    <property type="match status" value="1"/>
</dbReference>
<evidence type="ECO:0000256" key="1">
    <source>
        <dbReference type="ARBA" id="ARBA00022801"/>
    </source>
</evidence>
<dbReference type="InterPro" id="IPR036380">
    <property type="entry name" value="Isochorismatase-like_sf"/>
</dbReference>
<dbReference type="SUPFAM" id="SSF52499">
    <property type="entry name" value="Isochorismatase-like hydrolases"/>
    <property type="match status" value="1"/>
</dbReference>
<sequence length="217" mass="23918">MYFDPSETAIVSIDMHEGHLSESPDCPCPAPRGRQVIDAINDFHREARGLGIPVIHVVSALRPSGIDDVRGTPAAWRITMPEYFGPIPGANEHGLEGTEWTNLRTEVDPRDEFVRTKRRLSAFYPTDLDFLLRQMGVKTIVFTGINADCCVLNSAFEASNMNYRVLVPRDVVAGTEPDLEEAGLSIISLFLGLVVDSRGLLDTWRASIGMKSDSAMV</sequence>
<dbReference type="Gene3D" id="3.40.50.850">
    <property type="entry name" value="Isochorismatase-like"/>
    <property type="match status" value="1"/>
</dbReference>
<reference evidence="4" key="1">
    <citation type="submission" date="2016-10" db="EMBL/GenBank/DDBJ databases">
        <authorList>
            <person name="Varghese N."/>
            <person name="Submissions S."/>
        </authorList>
    </citation>
    <scope>NUCLEOTIDE SEQUENCE [LARGE SCALE GENOMIC DNA]</scope>
    <source>
        <strain evidence="4">DSM 44498</strain>
    </source>
</reference>
<feature type="domain" description="Isochorismatase-like" evidence="2">
    <location>
        <begin position="8"/>
        <end position="196"/>
    </location>
</feature>
<dbReference type="RefSeq" id="WP_208613752.1">
    <property type="nucleotide sequence ID" value="NZ_FNSV01000008.1"/>
</dbReference>
<dbReference type="EMBL" id="FNSV01000008">
    <property type="protein sequence ID" value="SED97126.1"/>
    <property type="molecule type" value="Genomic_DNA"/>
</dbReference>
<gene>
    <name evidence="3" type="ORF">SAMN04490239_9455</name>
</gene>
<dbReference type="Pfam" id="PF00857">
    <property type="entry name" value="Isochorismatase"/>
    <property type="match status" value="1"/>
</dbReference>
<dbReference type="InterPro" id="IPR050272">
    <property type="entry name" value="Isochorismatase-like_hydrls"/>
</dbReference>
<organism evidence="3 4">
    <name type="scientific">Rhodococcus koreensis</name>
    <dbReference type="NCBI Taxonomy" id="99653"/>
    <lineage>
        <taxon>Bacteria</taxon>
        <taxon>Bacillati</taxon>
        <taxon>Actinomycetota</taxon>
        <taxon>Actinomycetes</taxon>
        <taxon>Mycobacteriales</taxon>
        <taxon>Nocardiaceae</taxon>
        <taxon>Rhodococcus</taxon>
    </lineage>
</organism>
<dbReference type="AlphaFoldDB" id="A0A1H5F148"/>
<protein>
    <submittedName>
        <fullName evidence="3">Nicotinamidase-related amidase</fullName>
    </submittedName>
</protein>